<proteinExistence type="predicted"/>
<dbReference type="Proteomes" id="UP001165186">
    <property type="component" value="Unassembled WGS sequence"/>
</dbReference>
<comment type="caution">
    <text evidence="1">The sequence shown here is derived from an EMBL/GenBank/DDBJ whole genome shotgun (WGS) entry which is preliminary data.</text>
</comment>
<organism evidence="1 2">
    <name type="scientific">Neofusicoccum parvum</name>
    <dbReference type="NCBI Taxonomy" id="310453"/>
    <lineage>
        <taxon>Eukaryota</taxon>
        <taxon>Fungi</taxon>
        <taxon>Dikarya</taxon>
        <taxon>Ascomycota</taxon>
        <taxon>Pezizomycotina</taxon>
        <taxon>Dothideomycetes</taxon>
        <taxon>Dothideomycetes incertae sedis</taxon>
        <taxon>Botryosphaeriales</taxon>
        <taxon>Botryosphaeriaceae</taxon>
        <taxon>Neofusicoccum</taxon>
    </lineage>
</organism>
<evidence type="ECO:0000313" key="2">
    <source>
        <dbReference type="Proteomes" id="UP001165186"/>
    </source>
</evidence>
<gene>
    <name evidence="1" type="primary">g2146</name>
    <name evidence="1" type="ORF">NpPPO83_00002146</name>
</gene>
<keyword evidence="2" id="KW-1185">Reference proteome</keyword>
<evidence type="ECO:0000313" key="1">
    <source>
        <dbReference type="EMBL" id="GME29080.1"/>
    </source>
</evidence>
<reference evidence="1" key="1">
    <citation type="submission" date="2024-09" db="EMBL/GenBank/DDBJ databases">
        <title>Draft Genome Sequences of Neofusicoccum parvum.</title>
        <authorList>
            <person name="Ashida A."/>
            <person name="Camagna M."/>
            <person name="Tanaka A."/>
            <person name="Takemoto D."/>
        </authorList>
    </citation>
    <scope>NUCLEOTIDE SEQUENCE</scope>
    <source>
        <strain evidence="1">PPO83</strain>
    </source>
</reference>
<accession>A0ACB5S8L9</accession>
<sequence>MSIAEVTTRAVKDSRRSTETMSDRYSSPASSAVSNAASASASSPRSRSALDAFLQTQTQSYQPPLETWRTDGSGFQERVVAANYSFPQASAHYPSALDDLHRPGSHAAFSYPYPASLSLSKGTSSMAPSQYPPPTLHQARSTAYSASQFSYGAAPSLVDDGASLPESSIDTDFGKLQVQNVGVRLLEEGPDGVLVRPHGGGGGGGSDEAAAAGIPVYECTFGFLGCRFFTAGDEEHWRTHNLSHFHGYAPPRQVECPLCDFGFEDARDGHRAWAARMSHLAAHMRLGQTMDASRPDFRLYQHLWSKRIIDDAEYKELRGGGTLDSKADATVGIDSPGS</sequence>
<dbReference type="EMBL" id="BSXG01000056">
    <property type="protein sequence ID" value="GME29080.1"/>
    <property type="molecule type" value="Genomic_DNA"/>
</dbReference>
<name>A0ACB5S8L9_9PEZI</name>
<protein>
    <submittedName>
        <fullName evidence="1">Uncharacterized protein</fullName>
    </submittedName>
</protein>